<organism evidence="2">
    <name type="scientific">Candidatus Methanogaster sp. ANME-2c ERB4</name>
    <dbReference type="NCBI Taxonomy" id="2759911"/>
    <lineage>
        <taxon>Archaea</taxon>
        <taxon>Methanobacteriati</taxon>
        <taxon>Methanobacteriota</taxon>
        <taxon>Stenosarchaea group</taxon>
        <taxon>Methanomicrobia</taxon>
        <taxon>Methanosarcinales</taxon>
        <taxon>ANME-2 cluster</taxon>
        <taxon>Candidatus Methanogasteraceae</taxon>
        <taxon>Candidatus Methanogaster</taxon>
    </lineage>
</organism>
<reference evidence="2" key="1">
    <citation type="submission" date="2020-06" db="EMBL/GenBank/DDBJ databases">
        <title>Unique genomic features of the anaerobic methanotrophic archaea.</title>
        <authorList>
            <person name="Chadwick G.L."/>
            <person name="Skennerton C.T."/>
            <person name="Laso-Perez R."/>
            <person name="Leu A.O."/>
            <person name="Speth D.R."/>
            <person name="Yu H."/>
            <person name="Morgan-Lang C."/>
            <person name="Hatzenpichler R."/>
            <person name="Goudeau D."/>
            <person name="Malmstrom R."/>
            <person name="Brazelton W.J."/>
            <person name="Woyke T."/>
            <person name="Hallam S.J."/>
            <person name="Tyson G.W."/>
            <person name="Wegener G."/>
            <person name="Boetius A."/>
            <person name="Orphan V."/>
        </authorList>
    </citation>
    <scope>NUCLEOTIDE SEQUENCE</scope>
</reference>
<name>A0A7G9YL87_9EURY</name>
<dbReference type="PANTHER" id="PTHR38813">
    <property type="match status" value="1"/>
</dbReference>
<accession>A0A7G9YL87</accession>
<evidence type="ECO:0000256" key="1">
    <source>
        <dbReference type="ARBA" id="ARBA00022649"/>
    </source>
</evidence>
<keyword evidence="1" id="KW-1277">Toxin-antitoxin system</keyword>
<dbReference type="InterPro" id="IPR052747">
    <property type="entry name" value="TA_system_RelE_toxin"/>
</dbReference>
<protein>
    <recommendedName>
        <fullName evidence="3">Type II toxin-antitoxin system RelE/ParE family toxin</fullName>
    </recommendedName>
</protein>
<proteinExistence type="predicted"/>
<sequence length="88" mass="10462">MYTVIVSRTFRKQFHSLQKKLQERIKNALKELEINPNQPRSGADIKPLKKTRPQKHRIRVGEYRIIYLVEGSTVHVIEVFRRGRGYSE</sequence>
<gene>
    <name evidence="2" type="ORF">BEOMFINI_00010</name>
</gene>
<evidence type="ECO:0000313" key="2">
    <source>
        <dbReference type="EMBL" id="QNO48771.1"/>
    </source>
</evidence>
<dbReference type="EMBL" id="MT631361">
    <property type="protein sequence ID" value="QNO48771.1"/>
    <property type="molecule type" value="Genomic_DNA"/>
</dbReference>
<dbReference type="AlphaFoldDB" id="A0A7G9YL87"/>
<dbReference type="SUPFAM" id="SSF143011">
    <property type="entry name" value="RelE-like"/>
    <property type="match status" value="1"/>
</dbReference>
<dbReference type="Pfam" id="PF05016">
    <property type="entry name" value="ParE_toxin"/>
    <property type="match status" value="1"/>
</dbReference>
<dbReference type="InterPro" id="IPR035093">
    <property type="entry name" value="RelE/ParE_toxin_dom_sf"/>
</dbReference>
<evidence type="ECO:0008006" key="3">
    <source>
        <dbReference type="Google" id="ProtNLM"/>
    </source>
</evidence>
<dbReference type="InterPro" id="IPR007712">
    <property type="entry name" value="RelE/ParE_toxin"/>
</dbReference>
<dbReference type="Gene3D" id="3.30.2310.20">
    <property type="entry name" value="RelE-like"/>
    <property type="match status" value="1"/>
</dbReference>
<dbReference type="PANTHER" id="PTHR38813:SF1">
    <property type="entry name" value="TOXIN RELE1-RELATED"/>
    <property type="match status" value="1"/>
</dbReference>